<dbReference type="InterPro" id="IPR002557">
    <property type="entry name" value="Chitin-bd_dom"/>
</dbReference>
<organism evidence="3 4">
    <name type="scientific">Clytia hemisphaerica</name>
    <dbReference type="NCBI Taxonomy" id="252671"/>
    <lineage>
        <taxon>Eukaryota</taxon>
        <taxon>Metazoa</taxon>
        <taxon>Cnidaria</taxon>
        <taxon>Hydrozoa</taxon>
        <taxon>Hydroidolina</taxon>
        <taxon>Leptothecata</taxon>
        <taxon>Obeliida</taxon>
        <taxon>Clytiidae</taxon>
        <taxon>Clytia</taxon>
    </lineage>
</organism>
<evidence type="ECO:0000313" key="4">
    <source>
        <dbReference type="Proteomes" id="UP000594262"/>
    </source>
</evidence>
<keyword evidence="4" id="KW-1185">Reference proteome</keyword>
<dbReference type="Pfam" id="PF01607">
    <property type="entry name" value="CBM_14"/>
    <property type="match status" value="1"/>
</dbReference>
<protein>
    <recommendedName>
        <fullName evidence="2">Chitin-binding type-2 domain-containing protein</fullName>
    </recommendedName>
</protein>
<accession>A0A7M5XHW7</accession>
<dbReference type="PROSITE" id="PS50940">
    <property type="entry name" value="CHIT_BIND_II"/>
    <property type="match status" value="1"/>
</dbReference>
<feature type="signal peptide" evidence="1">
    <location>
        <begin position="1"/>
        <end position="19"/>
    </location>
</feature>
<dbReference type="Proteomes" id="UP000594262">
    <property type="component" value="Unplaced"/>
</dbReference>
<dbReference type="SUPFAM" id="SSF57625">
    <property type="entry name" value="Invertebrate chitin-binding proteins"/>
    <property type="match status" value="1"/>
</dbReference>
<dbReference type="SMART" id="SM00494">
    <property type="entry name" value="ChtBD2"/>
    <property type="match status" value="2"/>
</dbReference>
<evidence type="ECO:0000256" key="1">
    <source>
        <dbReference type="SAM" id="SignalP"/>
    </source>
</evidence>
<evidence type="ECO:0000259" key="2">
    <source>
        <dbReference type="PROSITE" id="PS50940"/>
    </source>
</evidence>
<evidence type="ECO:0000313" key="3">
    <source>
        <dbReference type="EnsemblMetazoa" id="CLYHEMP023305.1"/>
    </source>
</evidence>
<dbReference type="OrthoDB" id="6021959at2759"/>
<dbReference type="Gene3D" id="2.170.140.10">
    <property type="entry name" value="Chitin binding domain"/>
    <property type="match status" value="1"/>
</dbReference>
<proteinExistence type="predicted"/>
<name>A0A7M5XHW7_9CNID</name>
<dbReference type="AlphaFoldDB" id="A0A7M5XHW7"/>
<dbReference type="EnsemblMetazoa" id="CLYHEMT023305.1">
    <property type="protein sequence ID" value="CLYHEMP023305.1"/>
    <property type="gene ID" value="CLYHEMG023305"/>
</dbReference>
<sequence>MKTLPILLLLTFFVCQILGAPKYQEGRKDKYAVKDAPNMYLRSPIENGDACKYLTDGNYAIRDVFKYLQCKDNKGTFVPCEEKNTIFDSETGKCIDIKTKTPETFCQGRTNNDWVNPWDCHGFFKCWYNTTHQFKCQLPELVFNPYTNQCNYKEKYACKEVCEQQGKTKTKELKVCESEFYSI</sequence>
<reference evidence="3" key="1">
    <citation type="submission" date="2021-01" db="UniProtKB">
        <authorList>
            <consortium name="EnsemblMetazoa"/>
        </authorList>
    </citation>
    <scope>IDENTIFICATION</scope>
</reference>
<feature type="chain" id="PRO_5029501107" description="Chitin-binding type-2 domain-containing protein" evidence="1">
    <location>
        <begin position="20"/>
        <end position="183"/>
    </location>
</feature>
<feature type="domain" description="Chitin-binding type-2" evidence="2">
    <location>
        <begin position="103"/>
        <end position="160"/>
    </location>
</feature>
<dbReference type="GO" id="GO:0008061">
    <property type="term" value="F:chitin binding"/>
    <property type="evidence" value="ECO:0007669"/>
    <property type="project" value="InterPro"/>
</dbReference>
<keyword evidence="1" id="KW-0732">Signal</keyword>
<dbReference type="GO" id="GO:0005576">
    <property type="term" value="C:extracellular region"/>
    <property type="evidence" value="ECO:0007669"/>
    <property type="project" value="InterPro"/>
</dbReference>
<dbReference type="InterPro" id="IPR036508">
    <property type="entry name" value="Chitin-bd_dom_sf"/>
</dbReference>